<keyword evidence="1" id="KW-0479">Metal-binding</keyword>
<protein>
    <submittedName>
        <fullName evidence="4">4-hydroxythreonine-4-phosphate dehydrogenase</fullName>
        <ecNumber evidence="4">1.1.1.262</ecNumber>
    </submittedName>
</protein>
<dbReference type="NCBIfam" id="TIGR00557">
    <property type="entry name" value="pdxA"/>
    <property type="match status" value="1"/>
</dbReference>
<evidence type="ECO:0000313" key="5">
    <source>
        <dbReference type="Proteomes" id="UP000315440"/>
    </source>
</evidence>
<keyword evidence="2 4" id="KW-0560">Oxidoreductase</keyword>
<dbReference type="GO" id="GO:0050570">
    <property type="term" value="F:4-hydroxythreonine-4-phosphate dehydrogenase activity"/>
    <property type="evidence" value="ECO:0007669"/>
    <property type="project" value="UniProtKB-EC"/>
</dbReference>
<dbReference type="OrthoDB" id="9801783at2"/>
<dbReference type="EC" id="1.1.1.262" evidence="4"/>
<reference evidence="4 5" key="1">
    <citation type="submission" date="2019-02" db="EMBL/GenBank/DDBJ databases">
        <title>Deep-cultivation of Planctomycetes and their phenomic and genomic characterization uncovers novel biology.</title>
        <authorList>
            <person name="Wiegand S."/>
            <person name="Jogler M."/>
            <person name="Boedeker C."/>
            <person name="Pinto D."/>
            <person name="Vollmers J."/>
            <person name="Rivas-Marin E."/>
            <person name="Kohn T."/>
            <person name="Peeters S.H."/>
            <person name="Heuer A."/>
            <person name="Rast P."/>
            <person name="Oberbeckmann S."/>
            <person name="Bunk B."/>
            <person name="Jeske O."/>
            <person name="Meyerdierks A."/>
            <person name="Storesund J.E."/>
            <person name="Kallscheuer N."/>
            <person name="Luecker S."/>
            <person name="Lage O.M."/>
            <person name="Pohl T."/>
            <person name="Merkel B.J."/>
            <person name="Hornburger P."/>
            <person name="Mueller R.-W."/>
            <person name="Bruemmer F."/>
            <person name="Labrenz M."/>
            <person name="Spormann A.M."/>
            <person name="Op Den Camp H."/>
            <person name="Overmann J."/>
            <person name="Amann R."/>
            <person name="Jetten M.S.M."/>
            <person name="Mascher T."/>
            <person name="Medema M.H."/>
            <person name="Devos D.P."/>
            <person name="Kaster A.-K."/>
            <person name="Ovreas L."/>
            <person name="Rohde M."/>
            <person name="Galperin M.Y."/>
            <person name="Jogler C."/>
        </authorList>
    </citation>
    <scope>NUCLEOTIDE SEQUENCE [LARGE SCALE GENOMIC DNA]</scope>
    <source>
        <strain evidence="4 5">Mal64</strain>
    </source>
</reference>
<dbReference type="Gene3D" id="3.40.718.10">
    <property type="entry name" value="Isopropylmalate Dehydrogenase"/>
    <property type="match status" value="1"/>
</dbReference>
<dbReference type="PANTHER" id="PTHR30004">
    <property type="entry name" value="4-HYDROXYTHREONINE-4-PHOSPHATE DEHYDROGENASE"/>
    <property type="match status" value="1"/>
</dbReference>
<dbReference type="SUPFAM" id="SSF53659">
    <property type="entry name" value="Isocitrate/Isopropylmalate dehydrogenase-like"/>
    <property type="match status" value="1"/>
</dbReference>
<keyword evidence="3" id="KW-0520">NAD</keyword>
<organism evidence="4 5">
    <name type="scientific">Pseudobythopirellula maris</name>
    <dbReference type="NCBI Taxonomy" id="2527991"/>
    <lineage>
        <taxon>Bacteria</taxon>
        <taxon>Pseudomonadati</taxon>
        <taxon>Planctomycetota</taxon>
        <taxon>Planctomycetia</taxon>
        <taxon>Pirellulales</taxon>
        <taxon>Lacipirellulaceae</taxon>
        <taxon>Pseudobythopirellula</taxon>
    </lineage>
</organism>
<accession>A0A5C5ZL63</accession>
<dbReference type="Pfam" id="PF04166">
    <property type="entry name" value="PdxA"/>
    <property type="match status" value="1"/>
</dbReference>
<evidence type="ECO:0000256" key="3">
    <source>
        <dbReference type="ARBA" id="ARBA00023027"/>
    </source>
</evidence>
<dbReference type="AlphaFoldDB" id="A0A5C5ZL63"/>
<sequence>MQPPATQPPAAKRLALTMGDPTGVGPEVIAAVWSSDEVHLLSRPIVLGDPEVMRRAVALRGSAVEVVETDDPAEAFAATGLGRMACLPCGEHDLAGLAPGAVDARSGRAAYDAIVRGARLALAGEADGVVTAPISKAALHAAGLEYPGHTELLAELCGVSDFAMMLYLPPELTPACPVGLGVVHVTLHESVRTAIDTLSLEGVLEKCRLADGVVRRLSAGYDRIGASPRIGVGALNPHAGEGGLFGDEEQRIIAPAVEHARAAGVDARGPFPADTLMVRAVGGEFDAVVAMLHDHGHVALKLIAMHGAVNVTLGLPIVRTSVAHGTAADLAWKGVAETSGMHAAVRAAALLADRRG</sequence>
<name>A0A5C5ZL63_9BACT</name>
<dbReference type="GO" id="GO:0051287">
    <property type="term" value="F:NAD binding"/>
    <property type="evidence" value="ECO:0007669"/>
    <property type="project" value="InterPro"/>
</dbReference>
<dbReference type="EMBL" id="SJPQ01000003">
    <property type="protein sequence ID" value="TWT87727.1"/>
    <property type="molecule type" value="Genomic_DNA"/>
</dbReference>
<dbReference type="RefSeq" id="WP_146402124.1">
    <property type="nucleotide sequence ID" value="NZ_SJPQ01000003.1"/>
</dbReference>
<keyword evidence="5" id="KW-1185">Reference proteome</keyword>
<evidence type="ECO:0000256" key="2">
    <source>
        <dbReference type="ARBA" id="ARBA00023002"/>
    </source>
</evidence>
<comment type="caution">
    <text evidence="4">The sequence shown here is derived from an EMBL/GenBank/DDBJ whole genome shotgun (WGS) entry which is preliminary data.</text>
</comment>
<gene>
    <name evidence="4" type="primary">pdxA</name>
    <name evidence="4" type="ORF">Mal64_32700</name>
</gene>
<dbReference type="PANTHER" id="PTHR30004:SF6">
    <property type="entry name" value="D-THREONATE 4-PHOSPHATE DEHYDROGENASE"/>
    <property type="match status" value="1"/>
</dbReference>
<proteinExistence type="predicted"/>
<dbReference type="Proteomes" id="UP000315440">
    <property type="component" value="Unassembled WGS sequence"/>
</dbReference>
<dbReference type="GO" id="GO:0046872">
    <property type="term" value="F:metal ion binding"/>
    <property type="evidence" value="ECO:0007669"/>
    <property type="project" value="UniProtKB-KW"/>
</dbReference>
<evidence type="ECO:0000313" key="4">
    <source>
        <dbReference type="EMBL" id="TWT87727.1"/>
    </source>
</evidence>
<evidence type="ECO:0000256" key="1">
    <source>
        <dbReference type="ARBA" id="ARBA00022723"/>
    </source>
</evidence>
<dbReference type="InterPro" id="IPR005255">
    <property type="entry name" value="PdxA_fam"/>
</dbReference>